<evidence type="ECO:0000313" key="1">
    <source>
        <dbReference type="EMBL" id="MBP2471545.1"/>
    </source>
</evidence>
<dbReference type="EMBL" id="JAGIOO010000001">
    <property type="protein sequence ID" value="MBP2471545.1"/>
    <property type="molecule type" value="Genomic_DNA"/>
</dbReference>
<name>A0ABS5A4N7_9PSEU</name>
<comment type="caution">
    <text evidence="1">The sequence shown here is derived from an EMBL/GenBank/DDBJ whole genome shotgun (WGS) entry which is preliminary data.</text>
</comment>
<accession>A0ABS5A4N7</accession>
<organism evidence="1 2">
    <name type="scientific">Crossiella equi</name>
    <dbReference type="NCBI Taxonomy" id="130796"/>
    <lineage>
        <taxon>Bacteria</taxon>
        <taxon>Bacillati</taxon>
        <taxon>Actinomycetota</taxon>
        <taxon>Actinomycetes</taxon>
        <taxon>Pseudonocardiales</taxon>
        <taxon>Pseudonocardiaceae</taxon>
        <taxon>Crossiella</taxon>
    </lineage>
</organism>
<keyword evidence="2" id="KW-1185">Reference proteome</keyword>
<dbReference type="RefSeq" id="WP_143342543.1">
    <property type="nucleotide sequence ID" value="NZ_JAGIOO010000001.1"/>
</dbReference>
<evidence type="ECO:0000313" key="2">
    <source>
        <dbReference type="Proteomes" id="UP001519363"/>
    </source>
</evidence>
<proteinExistence type="predicted"/>
<gene>
    <name evidence="1" type="ORF">JOF53_000417</name>
</gene>
<dbReference type="Proteomes" id="UP001519363">
    <property type="component" value="Unassembled WGS sequence"/>
</dbReference>
<protein>
    <recommendedName>
        <fullName evidence="3">Tetratricopeptide repeat protein</fullName>
    </recommendedName>
</protein>
<reference evidence="1 2" key="1">
    <citation type="submission" date="2021-03" db="EMBL/GenBank/DDBJ databases">
        <title>Sequencing the genomes of 1000 actinobacteria strains.</title>
        <authorList>
            <person name="Klenk H.-P."/>
        </authorList>
    </citation>
    <scope>NUCLEOTIDE SEQUENCE [LARGE SCALE GENOMIC DNA]</scope>
    <source>
        <strain evidence="1 2">DSM 44580</strain>
    </source>
</reference>
<evidence type="ECO:0008006" key="3">
    <source>
        <dbReference type="Google" id="ProtNLM"/>
    </source>
</evidence>
<sequence>MMDTARRELARLRASADAWQDVRFEPVPAGDGQTRDANEVRRAQVLWALQYDHGPRDLELVRWLVAQEACKCAQVQGHGLGEVAELAGYLLARYRQVADVWLHYRLKTANFDCWCGYDLAYLCAAGIQETVAYVRGSGHRARDEVLATLLEEDKTDEEVAGWLDQDDRFPPEETREDPLTWVERAQLLGDTALARTWLDRWADGRDRDADTLTTLRYQLADLGAYAEAAEIQRQRMPPPGDAWTAASAWWDLANLERQAGHHRAAWDALRDCGRALAEVRNGFHTGLGRMYGEELYLLATEAEPALAEEVYAEAERQAGLLPDRPRAAAAAAARLGKS</sequence>